<protein>
    <submittedName>
        <fullName evidence="1">Uncharacterized protein</fullName>
    </submittedName>
</protein>
<gene>
    <name evidence="1" type="ORF">CEXT_154181</name>
</gene>
<dbReference type="EMBL" id="BPLR01018647">
    <property type="protein sequence ID" value="GIZ01279.1"/>
    <property type="molecule type" value="Genomic_DNA"/>
</dbReference>
<proteinExistence type="predicted"/>
<evidence type="ECO:0000313" key="1">
    <source>
        <dbReference type="EMBL" id="GIZ01279.1"/>
    </source>
</evidence>
<evidence type="ECO:0000313" key="2">
    <source>
        <dbReference type="Proteomes" id="UP001054945"/>
    </source>
</evidence>
<name>A0AAV4Y315_CAEEX</name>
<organism evidence="1 2">
    <name type="scientific">Caerostris extrusa</name>
    <name type="common">Bark spider</name>
    <name type="synonym">Caerostris bankana</name>
    <dbReference type="NCBI Taxonomy" id="172846"/>
    <lineage>
        <taxon>Eukaryota</taxon>
        <taxon>Metazoa</taxon>
        <taxon>Ecdysozoa</taxon>
        <taxon>Arthropoda</taxon>
        <taxon>Chelicerata</taxon>
        <taxon>Arachnida</taxon>
        <taxon>Araneae</taxon>
        <taxon>Araneomorphae</taxon>
        <taxon>Entelegynae</taxon>
        <taxon>Araneoidea</taxon>
        <taxon>Araneidae</taxon>
        <taxon>Caerostris</taxon>
    </lineage>
</organism>
<accession>A0AAV4Y315</accession>
<reference evidence="1 2" key="1">
    <citation type="submission" date="2021-06" db="EMBL/GenBank/DDBJ databases">
        <title>Caerostris extrusa draft genome.</title>
        <authorList>
            <person name="Kono N."/>
            <person name="Arakawa K."/>
        </authorList>
    </citation>
    <scope>NUCLEOTIDE SEQUENCE [LARGE SCALE GENOMIC DNA]</scope>
</reference>
<dbReference type="AlphaFoldDB" id="A0AAV4Y315"/>
<comment type="caution">
    <text evidence="1">The sequence shown here is derived from an EMBL/GenBank/DDBJ whole genome shotgun (WGS) entry which is preliminary data.</text>
</comment>
<dbReference type="Proteomes" id="UP001054945">
    <property type="component" value="Unassembled WGS sequence"/>
</dbReference>
<keyword evidence="2" id="KW-1185">Reference proteome</keyword>
<sequence length="189" mass="21152">MGKKKKKASPGFLEEIFNPIGKPSQNSVGIAPIRDIPLKDILFHCKITHFIPVNAHEPVGWGKIPVGRGKKRDFRLCWSLRIGIGLPQSLNLNPSNQSLPQPKLINGFQLILHLRAISEDVWAVMAVGDFKTLLVRERTCSAPNCCLHDIISEKTIIVFNQISLLQMRKATMDSQIGILEPEQDTERAI</sequence>